<keyword evidence="2" id="KW-1185">Reference proteome</keyword>
<sequence>MTIVRIDLAGRTEYRNADGNLHNPDGPAVINDDGAQIWFHNGLKHREDGPAFVNHKEQFYEYWVHGYLHRIDGPARIHKTGYEYWYYGYFGRKDFPACQNDLGAYTWTDLADATIVPATLQNYMFEFLHHTDRPVKTRPDGYVRYVIDNEQLTEQEFLRKKRARNLS</sequence>
<name>A0A2L0V024_9CAUD</name>
<dbReference type="GeneID" id="40088382"/>
<protein>
    <submittedName>
        <fullName evidence="1">Uncharacterized protein</fullName>
    </submittedName>
</protein>
<evidence type="ECO:0000313" key="2">
    <source>
        <dbReference type="Proteomes" id="UP000223025"/>
    </source>
</evidence>
<dbReference type="Proteomes" id="UP000223025">
    <property type="component" value="Segment"/>
</dbReference>
<accession>A0A2L0V024</accession>
<reference evidence="1 2" key="1">
    <citation type="submission" date="2017-06" db="EMBL/GenBank/DDBJ databases">
        <authorList>
            <person name="Kim H.J."/>
            <person name="Triplett B.A."/>
        </authorList>
    </citation>
    <scope>NUCLEOTIDE SEQUENCE [LARGE SCALE GENOMIC DNA]</scope>
</reference>
<dbReference type="OrthoDB" id="20334at10239"/>
<dbReference type="RefSeq" id="YP_009612044.1">
    <property type="nucleotide sequence ID" value="NC_042013.1"/>
</dbReference>
<evidence type="ECO:0000313" key="1">
    <source>
        <dbReference type="EMBL" id="AUZ95138.1"/>
    </source>
</evidence>
<dbReference type="EMBL" id="MF403008">
    <property type="protein sequence ID" value="AUZ95138.1"/>
    <property type="molecule type" value="Genomic_DNA"/>
</dbReference>
<organism evidence="1 2">
    <name type="scientific">Agrobacterium phage Atu_ph07</name>
    <dbReference type="NCBI Taxonomy" id="2024264"/>
    <lineage>
        <taxon>Viruses</taxon>
        <taxon>Duplodnaviria</taxon>
        <taxon>Heunggongvirae</taxon>
        <taxon>Uroviricota</taxon>
        <taxon>Caudoviricetes</taxon>
        <taxon>Polybotosvirus</taxon>
        <taxon>Polybotosvirus Atuph07</taxon>
    </lineage>
</organism>
<proteinExistence type="predicted"/>
<dbReference type="KEGG" id="vg:40088382"/>